<reference evidence="7 8" key="1">
    <citation type="journal article" date="2004" name="Nature">
        <title>Genome sequence of the ultrasmall unicellular red alga Cyanidioschyzon merolae 10D.</title>
        <authorList>
            <person name="Matsuzaki M."/>
            <person name="Misumi O."/>
            <person name="Shin-i T."/>
            <person name="Maruyama S."/>
            <person name="Takahara M."/>
            <person name="Miyagishima S."/>
            <person name="Mori T."/>
            <person name="Nishida K."/>
            <person name="Yagisawa F."/>
            <person name="Nishida K."/>
            <person name="Yoshida Y."/>
            <person name="Nishimura Y."/>
            <person name="Nakao S."/>
            <person name="Kobayashi T."/>
            <person name="Momoyama Y."/>
            <person name="Higashiyama T."/>
            <person name="Minoda A."/>
            <person name="Sano M."/>
            <person name="Nomoto H."/>
            <person name="Oishi K."/>
            <person name="Hayashi H."/>
            <person name="Ohta F."/>
            <person name="Nishizaka S."/>
            <person name="Haga S."/>
            <person name="Miura S."/>
            <person name="Morishita T."/>
            <person name="Kabeya Y."/>
            <person name="Terasawa K."/>
            <person name="Suzuki Y."/>
            <person name="Ishii Y."/>
            <person name="Asakawa S."/>
            <person name="Takano H."/>
            <person name="Ohta N."/>
            <person name="Kuroiwa H."/>
            <person name="Tanaka K."/>
            <person name="Shimizu N."/>
            <person name="Sugano S."/>
            <person name="Sato N."/>
            <person name="Nozaki H."/>
            <person name="Ogasawara N."/>
            <person name="Kohara Y."/>
            <person name="Kuroiwa T."/>
        </authorList>
    </citation>
    <scope>NUCLEOTIDE SEQUENCE [LARGE SCALE GENOMIC DNA]</scope>
    <source>
        <strain evidence="7 8">10D</strain>
    </source>
</reference>
<dbReference type="Pfam" id="PF04116">
    <property type="entry name" value="FA_hydroxylase"/>
    <property type="match status" value="1"/>
</dbReference>
<dbReference type="OrthoDB" id="408954at2759"/>
<dbReference type="GO" id="GO:0016491">
    <property type="term" value="F:oxidoreductase activity"/>
    <property type="evidence" value="ECO:0007669"/>
    <property type="project" value="InterPro"/>
</dbReference>
<evidence type="ECO:0000256" key="1">
    <source>
        <dbReference type="ARBA" id="ARBA00004370"/>
    </source>
</evidence>
<feature type="transmembrane region" description="Helical" evidence="5">
    <location>
        <begin position="124"/>
        <end position="145"/>
    </location>
</feature>
<dbReference type="InterPro" id="IPR050307">
    <property type="entry name" value="Sterol_Desaturase_Related"/>
</dbReference>
<keyword evidence="2 5" id="KW-0812">Transmembrane</keyword>
<protein>
    <submittedName>
        <fullName evidence="7">Probable lathosterol oxidase</fullName>
    </submittedName>
</protein>
<dbReference type="GeneID" id="16992440"/>
<dbReference type="KEGG" id="cme:CYME_CMC055C"/>
<dbReference type="EMBL" id="AP006485">
    <property type="protein sequence ID" value="BAM78997.1"/>
    <property type="molecule type" value="Genomic_DNA"/>
</dbReference>
<feature type="domain" description="Fatty acid hydroxylase" evidence="6">
    <location>
        <begin position="165"/>
        <end position="290"/>
    </location>
</feature>
<evidence type="ECO:0000313" key="8">
    <source>
        <dbReference type="Proteomes" id="UP000007014"/>
    </source>
</evidence>
<reference evidence="7 8" key="2">
    <citation type="journal article" date="2007" name="BMC Biol.">
        <title>A 100%-complete sequence reveals unusually simple genomic features in the hot-spring red alga Cyanidioschyzon merolae.</title>
        <authorList>
            <person name="Nozaki H."/>
            <person name="Takano H."/>
            <person name="Misumi O."/>
            <person name="Terasawa K."/>
            <person name="Matsuzaki M."/>
            <person name="Maruyama S."/>
            <person name="Nishida K."/>
            <person name="Yagisawa F."/>
            <person name="Yoshida Y."/>
            <person name="Fujiwara T."/>
            <person name="Takio S."/>
            <person name="Tamura K."/>
            <person name="Chung S.J."/>
            <person name="Nakamura S."/>
            <person name="Kuroiwa H."/>
            <person name="Tanaka K."/>
            <person name="Sato N."/>
            <person name="Kuroiwa T."/>
        </authorList>
    </citation>
    <scope>NUCLEOTIDE SEQUENCE [LARGE SCALE GENOMIC DNA]</scope>
    <source>
        <strain evidence="7 8">10D</strain>
    </source>
</reference>
<dbReference type="GO" id="GO:0016020">
    <property type="term" value="C:membrane"/>
    <property type="evidence" value="ECO:0007669"/>
    <property type="project" value="UniProtKB-SubCell"/>
</dbReference>
<accession>M1VA88</accession>
<evidence type="ECO:0000256" key="3">
    <source>
        <dbReference type="ARBA" id="ARBA00022989"/>
    </source>
</evidence>
<dbReference type="GO" id="GO:0008610">
    <property type="term" value="P:lipid biosynthetic process"/>
    <property type="evidence" value="ECO:0007669"/>
    <property type="project" value="InterPro"/>
</dbReference>
<feature type="transmembrane region" description="Helical" evidence="5">
    <location>
        <begin position="157"/>
        <end position="179"/>
    </location>
</feature>
<dbReference type="STRING" id="280699.M1VA88"/>
<comment type="subcellular location">
    <subcellularLocation>
        <location evidence="1">Membrane</location>
    </subcellularLocation>
</comment>
<dbReference type="GO" id="GO:0005506">
    <property type="term" value="F:iron ion binding"/>
    <property type="evidence" value="ECO:0007669"/>
    <property type="project" value="InterPro"/>
</dbReference>
<dbReference type="PANTHER" id="PTHR11863">
    <property type="entry name" value="STEROL DESATURASE"/>
    <property type="match status" value="1"/>
</dbReference>
<evidence type="ECO:0000313" key="7">
    <source>
        <dbReference type="EMBL" id="BAM78997.1"/>
    </source>
</evidence>
<evidence type="ECO:0000259" key="6">
    <source>
        <dbReference type="Pfam" id="PF04116"/>
    </source>
</evidence>
<dbReference type="AlphaFoldDB" id="M1VA88"/>
<dbReference type="InterPro" id="IPR006694">
    <property type="entry name" value="Fatty_acid_hydroxylase"/>
</dbReference>
<evidence type="ECO:0000256" key="5">
    <source>
        <dbReference type="SAM" id="Phobius"/>
    </source>
</evidence>
<feature type="transmembrane region" description="Helical" evidence="5">
    <location>
        <begin position="71"/>
        <end position="100"/>
    </location>
</feature>
<dbReference type="Proteomes" id="UP000007014">
    <property type="component" value="Chromosome 3"/>
</dbReference>
<dbReference type="RefSeq" id="XP_005535283.1">
    <property type="nucleotide sequence ID" value="XM_005535226.1"/>
</dbReference>
<feature type="transmembrane region" description="Helical" evidence="5">
    <location>
        <begin position="223"/>
        <end position="247"/>
    </location>
</feature>
<gene>
    <name evidence="7" type="ORF">CYME_CMC055C</name>
</gene>
<proteinExistence type="predicted"/>
<keyword evidence="8" id="KW-1185">Reference proteome</keyword>
<organism evidence="7 8">
    <name type="scientific">Cyanidioschyzon merolae (strain NIES-3377 / 10D)</name>
    <name type="common">Unicellular red alga</name>
    <dbReference type="NCBI Taxonomy" id="280699"/>
    <lineage>
        <taxon>Eukaryota</taxon>
        <taxon>Rhodophyta</taxon>
        <taxon>Bangiophyceae</taxon>
        <taxon>Cyanidiales</taxon>
        <taxon>Cyanidiaceae</taxon>
        <taxon>Cyanidioschyzon</taxon>
    </lineage>
</organism>
<keyword evidence="4 5" id="KW-0472">Membrane</keyword>
<evidence type="ECO:0000256" key="4">
    <source>
        <dbReference type="ARBA" id="ARBA00023136"/>
    </source>
</evidence>
<keyword evidence="3 5" id="KW-1133">Transmembrane helix</keyword>
<name>M1VA88_CYAM1</name>
<evidence type="ECO:0000256" key="2">
    <source>
        <dbReference type="ARBA" id="ARBA00022692"/>
    </source>
</evidence>
<dbReference type="eggNOG" id="KOG0872">
    <property type="taxonomic scope" value="Eukaryota"/>
</dbReference>
<sequence length="333" mass="38347">MLASSGPQASLYVGWCVFRSTFMDVIGAVGRLNTLSEDVLVRWVDALLQGQFGVVSRSAQPVSMPLYRRLLATWVFLYLGSLVLYYLFASIDYFLVFVAFRKATVGTKYRANWREIWREVRMSTWSLAVMSLLTTPIELLVQLGYTRVYDDPRKHGILYFILSPVLFLVFSDTLIYFIHRGLHHRRVYRFLHKPHHSFIDTTPFSAFAFHPLDGFAQGFPYQLFVLIFPFHSLLHLISLAVVGLWTINIHDRVSLSIPGVNGAAHHRIHHTTFRSNYGQYFTFWDRVFGTHKDPKQWHAIRFREEDVYGAAAGKGYLQSKCVVANEVSVEAAK</sequence>